<name>A0A9D1E0Z4_9BACT</name>
<reference evidence="2" key="2">
    <citation type="journal article" date="2021" name="PeerJ">
        <title>Extensive microbial diversity within the chicken gut microbiome revealed by metagenomics and culture.</title>
        <authorList>
            <person name="Gilroy R."/>
            <person name="Ravi A."/>
            <person name="Getino M."/>
            <person name="Pursley I."/>
            <person name="Horton D.L."/>
            <person name="Alikhan N.F."/>
            <person name="Baker D."/>
            <person name="Gharbi K."/>
            <person name="Hall N."/>
            <person name="Watson M."/>
            <person name="Adriaenssens E.M."/>
            <person name="Foster-Nyarko E."/>
            <person name="Jarju S."/>
            <person name="Secka A."/>
            <person name="Antonio M."/>
            <person name="Oren A."/>
            <person name="Chaudhuri R.R."/>
            <person name="La Ragione R."/>
            <person name="Hildebrand F."/>
            <person name="Pallen M.J."/>
        </authorList>
    </citation>
    <scope>NUCLEOTIDE SEQUENCE</scope>
    <source>
        <strain evidence="2">ChiHjej13B12-12457</strain>
    </source>
</reference>
<protein>
    <submittedName>
        <fullName evidence="2">Virulence RhuM family protein</fullName>
    </submittedName>
</protein>
<dbReference type="Proteomes" id="UP000886744">
    <property type="component" value="Unassembled WGS sequence"/>
</dbReference>
<proteinExistence type="predicted"/>
<dbReference type="InterPro" id="IPR011204">
    <property type="entry name" value="Virulence_RhuM-like"/>
</dbReference>
<keyword evidence="1" id="KW-0175">Coiled coil</keyword>
<evidence type="ECO:0000313" key="3">
    <source>
        <dbReference type="Proteomes" id="UP000886744"/>
    </source>
</evidence>
<gene>
    <name evidence="2" type="ORF">IAC94_02860</name>
</gene>
<reference evidence="2" key="1">
    <citation type="submission" date="2020-10" db="EMBL/GenBank/DDBJ databases">
        <authorList>
            <person name="Gilroy R."/>
        </authorList>
    </citation>
    <scope>NUCLEOTIDE SEQUENCE</scope>
    <source>
        <strain evidence="2">ChiHjej13B12-12457</strain>
    </source>
</reference>
<accession>A0A9D1E0Z4</accession>
<dbReference type="PANTHER" id="PTHR35810:SF1">
    <property type="entry name" value="CYTOPLASMIC PROTEIN"/>
    <property type="match status" value="1"/>
</dbReference>
<feature type="non-terminal residue" evidence="2">
    <location>
        <position position="1"/>
    </location>
</feature>
<evidence type="ECO:0000256" key="1">
    <source>
        <dbReference type="SAM" id="Coils"/>
    </source>
</evidence>
<organism evidence="2 3">
    <name type="scientific">Candidatus Coprenecus avistercoris</name>
    <dbReference type="NCBI Taxonomy" id="2840730"/>
    <lineage>
        <taxon>Bacteria</taxon>
        <taxon>Pseudomonadati</taxon>
        <taxon>Bacteroidota</taxon>
        <taxon>Bacteroidia</taxon>
        <taxon>Bacteroidales</taxon>
        <taxon>Rikenellaceae</taxon>
        <taxon>Rikenellaceae incertae sedis</taxon>
        <taxon>Candidatus Coprenecus</taxon>
    </lineage>
</organism>
<evidence type="ECO:0000313" key="2">
    <source>
        <dbReference type="EMBL" id="HIR62449.1"/>
    </source>
</evidence>
<dbReference type="Pfam" id="PF13310">
    <property type="entry name" value="Virulence_RhuM"/>
    <property type="match status" value="1"/>
</dbReference>
<dbReference type="AlphaFoldDB" id="A0A9D1E0Z4"/>
<dbReference type="EMBL" id="DVHI01000036">
    <property type="protein sequence ID" value="HIR62449.1"/>
    <property type="molecule type" value="Genomic_DNA"/>
</dbReference>
<feature type="coiled-coil region" evidence="1">
    <location>
        <begin position="19"/>
        <end position="46"/>
    </location>
</feature>
<dbReference type="PANTHER" id="PTHR35810">
    <property type="entry name" value="CYTOPLASMIC PROTEIN-RELATED"/>
    <property type="match status" value="1"/>
</dbReference>
<comment type="caution">
    <text evidence="2">The sequence shown here is derived from an EMBL/GenBank/DDBJ whole genome shotgun (WGS) entry which is preliminary data.</text>
</comment>
<sequence length="91" mass="10519">YRVKSIRGTQFRQWANKVLKEYLLQNNSMNHRLTELEHTVAEHSKKIDFFVRTSLPPVEGIFFNGQIFDAYKFATDYRSQCSSTGGVGARS</sequence>